<protein>
    <submittedName>
        <fullName evidence="4">Site-specific integrase</fullName>
    </submittedName>
</protein>
<evidence type="ECO:0000256" key="1">
    <source>
        <dbReference type="ARBA" id="ARBA00023172"/>
    </source>
</evidence>
<dbReference type="GO" id="GO:0006310">
    <property type="term" value="P:DNA recombination"/>
    <property type="evidence" value="ECO:0007669"/>
    <property type="project" value="UniProtKB-KW"/>
</dbReference>
<dbReference type="Gene3D" id="1.10.443.10">
    <property type="entry name" value="Intergrase catalytic core"/>
    <property type="match status" value="1"/>
</dbReference>
<feature type="domain" description="Tyr recombinase" evidence="3">
    <location>
        <begin position="198"/>
        <end position="365"/>
    </location>
</feature>
<dbReference type="RefSeq" id="WP_118291178.1">
    <property type="nucleotide sequence ID" value="NZ_QRLF01000020.1"/>
</dbReference>
<accession>A0A415BQM8</accession>
<dbReference type="PROSITE" id="PS51898">
    <property type="entry name" value="TYR_RECOMBINASE"/>
    <property type="match status" value="1"/>
</dbReference>
<organism evidence="4 5">
    <name type="scientific">Phocaeicola vulgatus</name>
    <name type="common">Bacteroides vulgatus</name>
    <dbReference type="NCBI Taxonomy" id="821"/>
    <lineage>
        <taxon>Bacteria</taxon>
        <taxon>Pseudomonadati</taxon>
        <taxon>Bacteroidota</taxon>
        <taxon>Bacteroidia</taxon>
        <taxon>Bacteroidales</taxon>
        <taxon>Bacteroidaceae</taxon>
        <taxon>Phocaeicola</taxon>
    </lineage>
</organism>
<comment type="caution">
    <text evidence="4">The sequence shown here is derived from an EMBL/GenBank/DDBJ whole genome shotgun (WGS) entry which is preliminary data.</text>
</comment>
<evidence type="ECO:0000259" key="3">
    <source>
        <dbReference type="PROSITE" id="PS51898"/>
    </source>
</evidence>
<dbReference type="Proteomes" id="UP000285777">
    <property type="component" value="Unassembled WGS sequence"/>
</dbReference>
<dbReference type="InterPro" id="IPR002104">
    <property type="entry name" value="Integrase_catalytic"/>
</dbReference>
<proteinExistence type="predicted"/>
<dbReference type="Pfam" id="PF00589">
    <property type="entry name" value="Phage_integrase"/>
    <property type="match status" value="1"/>
</dbReference>
<gene>
    <name evidence="4" type="ORF">DW150_12695</name>
</gene>
<feature type="transmembrane region" description="Helical" evidence="2">
    <location>
        <begin position="323"/>
        <end position="344"/>
    </location>
</feature>
<evidence type="ECO:0000313" key="5">
    <source>
        <dbReference type="Proteomes" id="UP000285777"/>
    </source>
</evidence>
<dbReference type="SUPFAM" id="SSF56349">
    <property type="entry name" value="DNA breaking-rejoining enzymes"/>
    <property type="match status" value="1"/>
</dbReference>
<keyword evidence="2" id="KW-0812">Transmembrane</keyword>
<evidence type="ECO:0000256" key="2">
    <source>
        <dbReference type="SAM" id="Phobius"/>
    </source>
</evidence>
<dbReference type="GO" id="GO:0015074">
    <property type="term" value="P:DNA integration"/>
    <property type="evidence" value="ECO:0007669"/>
    <property type="project" value="InterPro"/>
</dbReference>
<dbReference type="Pfam" id="PF17293">
    <property type="entry name" value="Arm-DNA-bind_5"/>
    <property type="match status" value="1"/>
</dbReference>
<keyword evidence="2" id="KW-1133">Transmembrane helix</keyword>
<dbReference type="AlphaFoldDB" id="A0A415BQM8"/>
<dbReference type="EMBL" id="QRLF01000020">
    <property type="protein sequence ID" value="RHI89967.1"/>
    <property type="molecule type" value="Genomic_DNA"/>
</dbReference>
<dbReference type="PANTHER" id="PTHR30349:SF64">
    <property type="entry name" value="PROPHAGE INTEGRASE INTD-RELATED"/>
    <property type="match status" value="1"/>
</dbReference>
<sequence length="370" mass="42167">MTVQKSHIILKYKEIENGKKSIYLDYYKDGKRIREAIHLYLLPETSKKNISANKRTMKEAETIRTERENELLAVRFGIETKEPSPMRIGEAIDEYEKIIFDKGDISSANNIRCMKKAVMAYRGVNTKMIDIDESYCDGLVDFLHKDYTAQFGKISMTTARTFIYLFSSTLNNAVANGVIGVNPLRFVNIHGRITRERPLKKFLTVDEIKALMDTPCPVMSRPQVKQAFMLSIFTYLSFADVLSLKWKDIKTNEGRTTIEVHSRKSSVPLAAVSMRWLPKTTNHRGLVFKGLPKDTEIRNILLKWGKNAGLEQPLSFRLAQNTFIYLLLTTGTDIGTISCMLGMTPKTMKGYMKMVAASHTGDKQQITHNE</sequence>
<reference evidence="4 5" key="1">
    <citation type="submission" date="2018-08" db="EMBL/GenBank/DDBJ databases">
        <title>A genome reference for cultivated species of the human gut microbiota.</title>
        <authorList>
            <person name="Zou Y."/>
            <person name="Xue W."/>
            <person name="Luo G."/>
        </authorList>
    </citation>
    <scope>NUCLEOTIDE SEQUENCE [LARGE SCALE GENOMIC DNA]</scope>
    <source>
        <strain evidence="4 5">AM13-21</strain>
    </source>
</reference>
<dbReference type="PANTHER" id="PTHR30349">
    <property type="entry name" value="PHAGE INTEGRASE-RELATED"/>
    <property type="match status" value="1"/>
</dbReference>
<dbReference type="InterPro" id="IPR013762">
    <property type="entry name" value="Integrase-like_cat_sf"/>
</dbReference>
<keyword evidence="1" id="KW-0233">DNA recombination</keyword>
<evidence type="ECO:0000313" key="4">
    <source>
        <dbReference type="EMBL" id="RHI89967.1"/>
    </source>
</evidence>
<dbReference type="InterPro" id="IPR050090">
    <property type="entry name" value="Tyrosine_recombinase_XerCD"/>
</dbReference>
<dbReference type="InterPro" id="IPR011010">
    <property type="entry name" value="DNA_brk_join_enz"/>
</dbReference>
<keyword evidence="2" id="KW-0472">Membrane</keyword>
<dbReference type="CDD" id="cd01185">
    <property type="entry name" value="INTN1_C_like"/>
    <property type="match status" value="1"/>
</dbReference>
<name>A0A415BQM8_PHOVU</name>
<dbReference type="InterPro" id="IPR025269">
    <property type="entry name" value="SAM-like_dom"/>
</dbReference>
<dbReference type="GO" id="GO:0003677">
    <property type="term" value="F:DNA binding"/>
    <property type="evidence" value="ECO:0007669"/>
    <property type="project" value="InterPro"/>
</dbReference>
<dbReference type="InterPro" id="IPR035386">
    <property type="entry name" value="Arm-DNA-bind_5"/>
</dbReference>
<dbReference type="Pfam" id="PF13102">
    <property type="entry name" value="Phage_int_SAM_5"/>
    <property type="match status" value="1"/>
</dbReference>